<name>G8BXX3_TETPH</name>
<dbReference type="OrthoDB" id="2152680at2759"/>
<dbReference type="OMA" id="GYTIVWK"/>
<dbReference type="PANTHER" id="PTHR28153">
    <property type="entry name" value="PROTEIN, PUTATIVE-RELATED"/>
    <property type="match status" value="1"/>
</dbReference>
<dbReference type="InterPro" id="IPR018626">
    <property type="entry name" value="LCHN/Anr2"/>
</dbReference>
<keyword evidence="3" id="KW-1185">Reference proteome</keyword>
<dbReference type="Proteomes" id="UP000005666">
    <property type="component" value="Chromosome 9"/>
</dbReference>
<dbReference type="RefSeq" id="XP_003687185.1">
    <property type="nucleotide sequence ID" value="XM_003687137.1"/>
</dbReference>
<accession>G8BXX3</accession>
<dbReference type="PANTHER" id="PTHR28153:SF1">
    <property type="entry name" value="DUF4484 DOMAIN-CONTAINING PROTEIN"/>
    <property type="match status" value="1"/>
</dbReference>
<sequence length="529" mass="61004">MSNFTDRKERMDYNDLVKKIKFLSESKPSGRTPLSCIFLSQFDMKQGNIIVWSMQSKNSTINLSGIEFKSLPSGIHEVACDVVNFIIPKADDQLISDKSFCYGVAYYKQNGQDIAKNTEHIDRSKVKMYSLGIIIDPEEFNKGTSIHPKSEQNKDILNNLQADRYIRCNDYLDSLQILLAEWFKVGNFDDFSIFENFFNECSGQEIDEGVSNKKKQNVKRKHMIEHFPFWVKKLGPLIFPLWKSSILNERILIIKPIDCNFEKCNALAYSLSLISQLFADNSLGQKNNIIPLFTIGVNDIDYLQKLRKDTRGLLNYVACTSDEIMSYKTELYDKMLVLPVNFMSETCELLPKFITNKGVEVKATPHEYEIYDNLLNGIFDEKLTNDQKASFSKLTEPVTWYQYIVDGLYLWVTAGFIKASYRQNVLTDFSIYSSYSYVNLKDDKFAIVLNVLKYFHLKTVTLRNNISTLIESANGSSNTDSVVLAPADLLKMDLDCFSEQDLKFVHELILRWYQKDMEVNNGEYLKAIC</sequence>
<evidence type="ECO:0000313" key="2">
    <source>
        <dbReference type="EMBL" id="CCE64751.1"/>
    </source>
</evidence>
<dbReference type="GO" id="GO:0005811">
    <property type="term" value="C:lipid droplet"/>
    <property type="evidence" value="ECO:0007669"/>
    <property type="project" value="EnsemblFungi"/>
</dbReference>
<dbReference type="eggNOG" id="KOG4704">
    <property type="taxonomic scope" value="Eukaryota"/>
</dbReference>
<evidence type="ECO:0000313" key="3">
    <source>
        <dbReference type="Proteomes" id="UP000005666"/>
    </source>
</evidence>
<dbReference type="Pfam" id="PF14831">
    <property type="entry name" value="DUF4484"/>
    <property type="match status" value="1"/>
</dbReference>
<dbReference type="KEGG" id="tpf:TPHA_0I02480"/>
<proteinExistence type="predicted"/>
<protein>
    <recommendedName>
        <fullName evidence="1">DUF4484 domain-containing protein</fullName>
    </recommendedName>
</protein>
<evidence type="ECO:0000259" key="1">
    <source>
        <dbReference type="Pfam" id="PF14831"/>
    </source>
</evidence>
<dbReference type="AlphaFoldDB" id="G8BXX3"/>
<dbReference type="InterPro" id="IPR028115">
    <property type="entry name" value="DUF4484"/>
</dbReference>
<gene>
    <name evidence="2" type="primary">TPHA0I02480</name>
    <name evidence="2" type="ordered locus">TPHA_0I02480</name>
</gene>
<reference evidence="2 3" key="1">
    <citation type="journal article" date="2011" name="Proc. Natl. Acad. Sci. U.S.A.">
        <title>Evolutionary erosion of yeast sex chromosomes by mating-type switching accidents.</title>
        <authorList>
            <person name="Gordon J.L."/>
            <person name="Armisen D."/>
            <person name="Proux-Wera E."/>
            <person name="Oheigeartaigh S.S."/>
            <person name="Byrne K.P."/>
            <person name="Wolfe K.H."/>
        </authorList>
    </citation>
    <scope>NUCLEOTIDE SEQUENCE [LARGE SCALE GENOMIC DNA]</scope>
    <source>
        <strain evidence="3">ATCC 24235 / CBS 4417 / NBRC 1672 / NRRL Y-8282 / UCD 70-5</strain>
    </source>
</reference>
<dbReference type="GeneID" id="11534679"/>
<feature type="domain" description="DUF4484" evidence="1">
    <location>
        <begin position="468"/>
        <end position="521"/>
    </location>
</feature>
<organism evidence="2 3">
    <name type="scientific">Tetrapisispora phaffii (strain ATCC 24235 / CBS 4417 / NBRC 1672 / NRRL Y-8282 / UCD 70-5)</name>
    <name type="common">Yeast</name>
    <name type="synonym">Fabospora phaffii</name>
    <dbReference type="NCBI Taxonomy" id="1071381"/>
    <lineage>
        <taxon>Eukaryota</taxon>
        <taxon>Fungi</taxon>
        <taxon>Dikarya</taxon>
        <taxon>Ascomycota</taxon>
        <taxon>Saccharomycotina</taxon>
        <taxon>Saccharomycetes</taxon>
        <taxon>Saccharomycetales</taxon>
        <taxon>Saccharomycetaceae</taxon>
        <taxon>Tetrapisispora</taxon>
    </lineage>
</organism>
<dbReference type="Pfam" id="PF09804">
    <property type="entry name" value="DENND11"/>
    <property type="match status" value="1"/>
</dbReference>
<dbReference type="HOGENOM" id="CLU_019791_0_0_1"/>
<dbReference type="InterPro" id="IPR053056">
    <property type="entry name" value="Lipid_Metab_Assoc_Protein"/>
</dbReference>
<dbReference type="EMBL" id="HE612864">
    <property type="protein sequence ID" value="CCE64751.1"/>
    <property type="molecule type" value="Genomic_DNA"/>
</dbReference>